<evidence type="ECO:0000313" key="2">
    <source>
        <dbReference type="EMBL" id="TDF94183.1"/>
    </source>
</evidence>
<keyword evidence="1" id="KW-1133">Transmembrane helix</keyword>
<keyword evidence="1" id="KW-0812">Transmembrane</keyword>
<name>A0A4R5KFT6_9BACL</name>
<protein>
    <recommendedName>
        <fullName evidence="4">Zf-HC2 domain-containing protein</fullName>
    </recommendedName>
</protein>
<sequence>MNKHHLNDRQLQRYLNRTCSELEFVKSGKHLQVCPSCRNRLNTYLDMESVLEQMPLLAAPPGLQERIMRSVHAAQEEDLPGIREPVYGQRTVPSFVNRWRSELAHGLIAMAATFLFISSGILGKIMSINADNWGEGIQHQVLAIEAVVARISIQLLS</sequence>
<dbReference type="Gene3D" id="1.10.10.1320">
    <property type="entry name" value="Anti-sigma factor, zinc-finger domain"/>
    <property type="match status" value="1"/>
</dbReference>
<evidence type="ECO:0000313" key="3">
    <source>
        <dbReference type="Proteomes" id="UP000295636"/>
    </source>
</evidence>
<dbReference type="RefSeq" id="WP_133233366.1">
    <property type="nucleotide sequence ID" value="NZ_SMRT01000014.1"/>
</dbReference>
<dbReference type="AlphaFoldDB" id="A0A4R5KFT6"/>
<dbReference type="Proteomes" id="UP000295636">
    <property type="component" value="Unassembled WGS sequence"/>
</dbReference>
<feature type="transmembrane region" description="Helical" evidence="1">
    <location>
        <begin position="103"/>
        <end position="122"/>
    </location>
</feature>
<gene>
    <name evidence="2" type="ORF">E1757_25175</name>
</gene>
<accession>A0A4R5KFT6</accession>
<keyword evidence="3" id="KW-1185">Reference proteome</keyword>
<dbReference type="OrthoDB" id="2620519at2"/>
<evidence type="ECO:0008006" key="4">
    <source>
        <dbReference type="Google" id="ProtNLM"/>
    </source>
</evidence>
<proteinExistence type="predicted"/>
<evidence type="ECO:0000256" key="1">
    <source>
        <dbReference type="SAM" id="Phobius"/>
    </source>
</evidence>
<dbReference type="InterPro" id="IPR041916">
    <property type="entry name" value="Anti_sigma_zinc_sf"/>
</dbReference>
<keyword evidence="1" id="KW-0472">Membrane</keyword>
<organism evidence="2 3">
    <name type="scientific">Paenibacillus piri</name>
    <dbReference type="NCBI Taxonomy" id="2547395"/>
    <lineage>
        <taxon>Bacteria</taxon>
        <taxon>Bacillati</taxon>
        <taxon>Bacillota</taxon>
        <taxon>Bacilli</taxon>
        <taxon>Bacillales</taxon>
        <taxon>Paenibacillaceae</taxon>
        <taxon>Paenibacillus</taxon>
    </lineage>
</organism>
<reference evidence="2 3" key="1">
    <citation type="submission" date="2019-03" db="EMBL/GenBank/DDBJ databases">
        <title>This is whole genome sequence of Paenibacillus sp MS74 strain.</title>
        <authorList>
            <person name="Trinh H.N."/>
        </authorList>
    </citation>
    <scope>NUCLEOTIDE SEQUENCE [LARGE SCALE GENOMIC DNA]</scope>
    <source>
        <strain evidence="2 3">MS74</strain>
    </source>
</reference>
<dbReference type="EMBL" id="SMRT01000014">
    <property type="protein sequence ID" value="TDF94183.1"/>
    <property type="molecule type" value="Genomic_DNA"/>
</dbReference>
<comment type="caution">
    <text evidence="2">The sequence shown here is derived from an EMBL/GenBank/DDBJ whole genome shotgun (WGS) entry which is preliminary data.</text>
</comment>